<evidence type="ECO:0000256" key="2">
    <source>
        <dbReference type="SAM" id="SignalP"/>
    </source>
</evidence>
<sequence length="180" mass="21038">MLILLVYFVTELVFSTQCKALEPTGEGQLIQGLNSTADQIAQSSTRSNFGRILQTKHDLSDFPQYLYDTPSHHEEHTEEASTKAPNKKRVSTTHYSYYYLGRKLWYVPLYFSIYFMFYVTALILKAITRHKIQLKHDHSLGKGRSARMFSQQMRRVDQVHQDVSRALERAHRKIYINTFG</sequence>
<dbReference type="Proteomes" id="UP001152888">
    <property type="component" value="Unassembled WGS sequence"/>
</dbReference>
<evidence type="ECO:0000256" key="1">
    <source>
        <dbReference type="SAM" id="Phobius"/>
    </source>
</evidence>
<gene>
    <name evidence="3" type="ORF">ACAOBT_LOCUS30330</name>
</gene>
<feature type="chain" id="PRO_5040172571" evidence="2">
    <location>
        <begin position="21"/>
        <end position="180"/>
    </location>
</feature>
<keyword evidence="1" id="KW-0812">Transmembrane</keyword>
<dbReference type="OrthoDB" id="8194095at2759"/>
<keyword evidence="1" id="KW-0472">Membrane</keyword>
<comment type="caution">
    <text evidence="3">The sequence shown here is derived from an EMBL/GenBank/DDBJ whole genome shotgun (WGS) entry which is preliminary data.</text>
</comment>
<dbReference type="EMBL" id="CAKOFQ010007818">
    <property type="protein sequence ID" value="CAH2008574.1"/>
    <property type="molecule type" value="Genomic_DNA"/>
</dbReference>
<organism evidence="3 4">
    <name type="scientific">Acanthoscelides obtectus</name>
    <name type="common">Bean weevil</name>
    <name type="synonym">Bruchus obtectus</name>
    <dbReference type="NCBI Taxonomy" id="200917"/>
    <lineage>
        <taxon>Eukaryota</taxon>
        <taxon>Metazoa</taxon>
        <taxon>Ecdysozoa</taxon>
        <taxon>Arthropoda</taxon>
        <taxon>Hexapoda</taxon>
        <taxon>Insecta</taxon>
        <taxon>Pterygota</taxon>
        <taxon>Neoptera</taxon>
        <taxon>Endopterygota</taxon>
        <taxon>Coleoptera</taxon>
        <taxon>Polyphaga</taxon>
        <taxon>Cucujiformia</taxon>
        <taxon>Chrysomeloidea</taxon>
        <taxon>Chrysomelidae</taxon>
        <taxon>Bruchinae</taxon>
        <taxon>Bruchini</taxon>
        <taxon>Acanthoscelides</taxon>
    </lineage>
</organism>
<evidence type="ECO:0000313" key="3">
    <source>
        <dbReference type="EMBL" id="CAH2008574.1"/>
    </source>
</evidence>
<accession>A0A9P0Q6U0</accession>
<keyword evidence="1" id="KW-1133">Transmembrane helix</keyword>
<evidence type="ECO:0000313" key="4">
    <source>
        <dbReference type="Proteomes" id="UP001152888"/>
    </source>
</evidence>
<feature type="transmembrane region" description="Helical" evidence="1">
    <location>
        <begin position="104"/>
        <end position="124"/>
    </location>
</feature>
<reference evidence="3" key="1">
    <citation type="submission" date="2022-03" db="EMBL/GenBank/DDBJ databases">
        <authorList>
            <person name="Sayadi A."/>
        </authorList>
    </citation>
    <scope>NUCLEOTIDE SEQUENCE</scope>
</reference>
<keyword evidence="4" id="KW-1185">Reference proteome</keyword>
<protein>
    <submittedName>
        <fullName evidence="3">Uncharacterized protein</fullName>
    </submittedName>
</protein>
<dbReference type="AlphaFoldDB" id="A0A9P0Q6U0"/>
<keyword evidence="2" id="KW-0732">Signal</keyword>
<proteinExistence type="predicted"/>
<name>A0A9P0Q6U0_ACAOB</name>
<feature type="signal peptide" evidence="2">
    <location>
        <begin position="1"/>
        <end position="20"/>
    </location>
</feature>